<dbReference type="PANTHER" id="PTHR34580">
    <property type="match status" value="1"/>
</dbReference>
<evidence type="ECO:0000259" key="1">
    <source>
        <dbReference type="Pfam" id="PF13280"/>
    </source>
</evidence>
<dbReference type="AlphaFoldDB" id="A0ABD6LW77"/>
<dbReference type="SUPFAM" id="SSF46785">
    <property type="entry name" value="Winged helix' DNA-binding domain"/>
    <property type="match status" value="1"/>
</dbReference>
<dbReference type="Proteomes" id="UP000701680">
    <property type="component" value="Unassembled WGS sequence"/>
</dbReference>
<dbReference type="RefSeq" id="WP_173814844.1">
    <property type="nucleotide sequence ID" value="NZ_JAAIUO010000005.1"/>
</dbReference>
<feature type="domain" description="WYL" evidence="1">
    <location>
        <begin position="144"/>
        <end position="216"/>
    </location>
</feature>
<evidence type="ECO:0000313" key="3">
    <source>
        <dbReference type="Proteomes" id="UP000701680"/>
    </source>
</evidence>
<evidence type="ECO:0000313" key="2">
    <source>
        <dbReference type="EMBL" id="NSK14997.1"/>
    </source>
</evidence>
<dbReference type="PROSITE" id="PS52050">
    <property type="entry name" value="WYL"/>
    <property type="match status" value="1"/>
</dbReference>
<reference evidence="2 3" key="1">
    <citation type="journal article" date="2020" name="Cell Host Microbe">
        <title>Functional and Genomic Variation between Human-Derived Isolates of Lachnospiraceae Reveals Inter- and Intra-Species Diversity.</title>
        <authorList>
            <person name="Sorbara M.T."/>
            <person name="Littmann E.R."/>
            <person name="Fontana E."/>
            <person name="Moody T.U."/>
            <person name="Kohout C.E."/>
            <person name="Gjonbalaj M."/>
            <person name="Eaton V."/>
            <person name="Seok R."/>
            <person name="Leiner I.M."/>
            <person name="Pamer E.G."/>
        </authorList>
    </citation>
    <scope>NUCLEOTIDE SEQUENCE [LARGE SCALE GENOMIC DNA]</scope>
    <source>
        <strain evidence="2 3">MSK.17.38</strain>
    </source>
</reference>
<gene>
    <name evidence="2" type="ORF">G5A75_08975</name>
</gene>
<dbReference type="InterPro" id="IPR036390">
    <property type="entry name" value="WH_DNA-bd_sf"/>
</dbReference>
<dbReference type="EMBL" id="JAAIUO010000005">
    <property type="protein sequence ID" value="NSK14997.1"/>
    <property type="molecule type" value="Genomic_DNA"/>
</dbReference>
<accession>A0ABD6LW77</accession>
<protein>
    <submittedName>
        <fullName evidence="2">WYL domain-containing transcriptional regulator</fullName>
    </submittedName>
</protein>
<name>A0ABD6LW77_9FIRM</name>
<organism evidence="2 3">
    <name type="scientific">Dorea phocaeensis</name>
    <dbReference type="NCBI Taxonomy" id="2040291"/>
    <lineage>
        <taxon>Bacteria</taxon>
        <taxon>Bacillati</taxon>
        <taxon>Bacillota</taxon>
        <taxon>Clostridia</taxon>
        <taxon>Lachnospirales</taxon>
        <taxon>Lachnospiraceae</taxon>
        <taxon>Dorea</taxon>
    </lineage>
</organism>
<comment type="caution">
    <text evidence="2">The sequence shown here is derived from an EMBL/GenBank/DDBJ whole genome shotgun (WGS) entry which is preliminary data.</text>
</comment>
<sequence>MASFDQKLRTLYLMEILLERTDDEHMLNASELCTILKQEYGISTDRRTIYTEMEILDKFGLDIQQKKGKNPGYYIGARDFELPELKLLVDAVQSSKFITEKKSKELIQKLEKLCCKTDVEMLSKYVFIVNRPKMENETVYYNVDYIHNAIYENKEITFQYAEWTIKKEFKLKKNGAFYVVSPWALTWDDENYYLVAYDATVGIIKHYRVDKMQHTKILKTDRKGEDSFENFDLAAFVKKTFGMYGGVDAEVTLECRNELAGVMLDRFGHDVWLIPQGEDHFKIKVLVSVSPQFFGWITGIGAGMKIIGPEHVKQQYKEYLLDVLENY</sequence>
<dbReference type="Pfam" id="PF13280">
    <property type="entry name" value="WYL"/>
    <property type="match status" value="1"/>
</dbReference>
<dbReference type="PANTHER" id="PTHR34580:SF1">
    <property type="entry name" value="PROTEIN PAFC"/>
    <property type="match status" value="1"/>
</dbReference>
<dbReference type="InterPro" id="IPR051534">
    <property type="entry name" value="CBASS_pafABC_assoc_protein"/>
</dbReference>
<dbReference type="InterPro" id="IPR026881">
    <property type="entry name" value="WYL_dom"/>
</dbReference>
<proteinExistence type="predicted"/>